<evidence type="ECO:0008006" key="4">
    <source>
        <dbReference type="Google" id="ProtNLM"/>
    </source>
</evidence>
<evidence type="ECO:0000256" key="1">
    <source>
        <dbReference type="SAM" id="MobiDB-lite"/>
    </source>
</evidence>
<accession>A0ABT0H0I0</accession>
<feature type="region of interest" description="Disordered" evidence="1">
    <location>
        <begin position="113"/>
        <end position="133"/>
    </location>
</feature>
<evidence type="ECO:0000313" key="2">
    <source>
        <dbReference type="EMBL" id="MCK7615186.1"/>
    </source>
</evidence>
<evidence type="ECO:0000313" key="3">
    <source>
        <dbReference type="Proteomes" id="UP001431221"/>
    </source>
</evidence>
<dbReference type="EMBL" id="JALNMJ010000022">
    <property type="protein sequence ID" value="MCK7615186.1"/>
    <property type="molecule type" value="Genomic_DNA"/>
</dbReference>
<dbReference type="Proteomes" id="UP001431221">
    <property type="component" value="Unassembled WGS sequence"/>
</dbReference>
<name>A0ABT0H0I0_9HYPH</name>
<organism evidence="2 3">
    <name type="scientific">Roseibium sediminicola</name>
    <dbReference type="NCBI Taxonomy" id="2933272"/>
    <lineage>
        <taxon>Bacteria</taxon>
        <taxon>Pseudomonadati</taxon>
        <taxon>Pseudomonadota</taxon>
        <taxon>Alphaproteobacteria</taxon>
        <taxon>Hyphomicrobiales</taxon>
        <taxon>Stappiaceae</taxon>
        <taxon>Roseibium</taxon>
    </lineage>
</organism>
<keyword evidence="3" id="KW-1185">Reference proteome</keyword>
<dbReference type="RefSeq" id="WP_248158243.1">
    <property type="nucleotide sequence ID" value="NZ_JALNMJ010000022.1"/>
</dbReference>
<gene>
    <name evidence="2" type="ORF">M0H32_23725</name>
</gene>
<comment type="caution">
    <text evidence="2">The sequence shown here is derived from an EMBL/GenBank/DDBJ whole genome shotgun (WGS) entry which is preliminary data.</text>
</comment>
<reference evidence="2" key="1">
    <citation type="submission" date="2022-04" db="EMBL/GenBank/DDBJ databases">
        <title>Roseibium sp. CAU 1639 isolated from mud.</title>
        <authorList>
            <person name="Kim W."/>
        </authorList>
    </citation>
    <scope>NUCLEOTIDE SEQUENCE</scope>
    <source>
        <strain evidence="2">CAU 1639</strain>
    </source>
</reference>
<sequence>MASKTKLKSVCLPITLVFGGKTHAPGTPVKLDAEEADALIARHGEVPAKGETAKETPRPKGQALDLAIVSAIKDLDPENEDHFTASGKPVVAEIEKRLGFEVSAEERDAVWAKVSEPDPAKQAKPASSGQASS</sequence>
<proteinExistence type="predicted"/>
<protein>
    <recommendedName>
        <fullName evidence="4">Mu-like prophage FluMu N-terminal domain-containing protein</fullName>
    </recommendedName>
</protein>